<evidence type="ECO:0000256" key="1">
    <source>
        <dbReference type="SAM" id="MobiDB-lite"/>
    </source>
</evidence>
<proteinExistence type="predicted"/>
<dbReference type="RefSeq" id="WP_270952102.1">
    <property type="nucleotide sequence ID" value="NZ_JAQGLA010000060.1"/>
</dbReference>
<evidence type="ECO:0008006" key="4">
    <source>
        <dbReference type="Google" id="ProtNLM"/>
    </source>
</evidence>
<protein>
    <recommendedName>
        <fullName evidence="4">Secreted protein</fullName>
    </recommendedName>
</protein>
<accession>A0ABT4V5A1</accession>
<dbReference type="Proteomes" id="UP001210380">
    <property type="component" value="Unassembled WGS sequence"/>
</dbReference>
<reference evidence="2 3" key="1">
    <citation type="submission" date="2022-11" db="EMBL/GenBank/DDBJ databases">
        <title>Draft genome sequence of Saccharopolyspora sp. WRP15-2 isolated from rhizosphere soils of wild rice in Thailand.</title>
        <authorList>
            <person name="Duangmal K."/>
            <person name="Kammanee S."/>
            <person name="Muangham S."/>
        </authorList>
    </citation>
    <scope>NUCLEOTIDE SEQUENCE [LARGE SCALE GENOMIC DNA]</scope>
    <source>
        <strain evidence="2 3">WRP15-2</strain>
    </source>
</reference>
<sequence>MFKINRILATGFLSLRFALGIAGPTSNRLQLRKPTSKARHRRDRTATPRRTESVGKPHIFMIKSTGGITRADTTSADRFKAM</sequence>
<feature type="compositionally biased region" description="Basic residues" evidence="1">
    <location>
        <begin position="30"/>
        <end position="43"/>
    </location>
</feature>
<gene>
    <name evidence="2" type="ORF">OU415_27115</name>
</gene>
<comment type="caution">
    <text evidence="2">The sequence shown here is derived from an EMBL/GenBank/DDBJ whole genome shotgun (WGS) entry which is preliminary data.</text>
</comment>
<evidence type="ECO:0000313" key="3">
    <source>
        <dbReference type="Proteomes" id="UP001210380"/>
    </source>
</evidence>
<evidence type="ECO:0000313" key="2">
    <source>
        <dbReference type="EMBL" id="MDA3629129.1"/>
    </source>
</evidence>
<organism evidence="2 3">
    <name type="scientific">Saccharopolyspora oryzae</name>
    <dbReference type="NCBI Taxonomy" id="2997343"/>
    <lineage>
        <taxon>Bacteria</taxon>
        <taxon>Bacillati</taxon>
        <taxon>Actinomycetota</taxon>
        <taxon>Actinomycetes</taxon>
        <taxon>Pseudonocardiales</taxon>
        <taxon>Pseudonocardiaceae</taxon>
        <taxon>Saccharopolyspora</taxon>
    </lineage>
</organism>
<name>A0ABT4V5A1_9PSEU</name>
<feature type="region of interest" description="Disordered" evidence="1">
    <location>
        <begin position="28"/>
        <end position="58"/>
    </location>
</feature>
<feature type="compositionally biased region" description="Basic and acidic residues" evidence="1">
    <location>
        <begin position="44"/>
        <end position="55"/>
    </location>
</feature>
<keyword evidence="3" id="KW-1185">Reference proteome</keyword>
<dbReference type="EMBL" id="JAQGLA010000060">
    <property type="protein sequence ID" value="MDA3629129.1"/>
    <property type="molecule type" value="Genomic_DNA"/>
</dbReference>